<dbReference type="KEGG" id="geh:HYN69_14410"/>
<dbReference type="SMART" id="SM00862">
    <property type="entry name" value="Trans_reg_C"/>
    <property type="match status" value="1"/>
</dbReference>
<feature type="modified residue" description="4-aspartylphosphate" evidence="13">
    <location>
        <position position="60"/>
    </location>
</feature>
<evidence type="ECO:0000256" key="5">
    <source>
        <dbReference type="ARBA" id="ARBA00022553"/>
    </source>
</evidence>
<keyword evidence="11" id="KW-0804">Transcription</keyword>
<evidence type="ECO:0000256" key="12">
    <source>
        <dbReference type="ARBA" id="ARBA00024735"/>
    </source>
</evidence>
<dbReference type="SUPFAM" id="SSF52172">
    <property type="entry name" value="CheY-like"/>
    <property type="match status" value="1"/>
</dbReference>
<dbReference type="InterPro" id="IPR011006">
    <property type="entry name" value="CheY-like_superfamily"/>
</dbReference>
<evidence type="ECO:0000259" key="15">
    <source>
        <dbReference type="PROSITE" id="PS50110"/>
    </source>
</evidence>
<keyword evidence="4" id="KW-0963">Cytoplasm</keyword>
<dbReference type="CDD" id="cd00383">
    <property type="entry name" value="trans_reg_C"/>
    <property type="match status" value="1"/>
</dbReference>
<dbReference type="Pfam" id="PF00486">
    <property type="entry name" value="Trans_reg_C"/>
    <property type="match status" value="1"/>
</dbReference>
<evidence type="ECO:0000256" key="8">
    <source>
        <dbReference type="ARBA" id="ARBA00023015"/>
    </source>
</evidence>
<evidence type="ECO:0000313" key="18">
    <source>
        <dbReference type="Proteomes" id="UP000244496"/>
    </source>
</evidence>
<evidence type="ECO:0000256" key="9">
    <source>
        <dbReference type="ARBA" id="ARBA00023125"/>
    </source>
</evidence>
<comment type="subcellular location">
    <subcellularLocation>
        <location evidence="1">Cytoplasm</location>
    </subcellularLocation>
</comment>
<dbReference type="RefSeq" id="WP_108437234.1">
    <property type="nucleotide sequence ID" value="NZ_CP028918.1"/>
</dbReference>
<feature type="domain" description="Response regulatory" evidence="15">
    <location>
        <begin position="11"/>
        <end position="127"/>
    </location>
</feature>
<evidence type="ECO:0000256" key="3">
    <source>
        <dbReference type="ARBA" id="ARBA00022448"/>
    </source>
</evidence>
<dbReference type="PROSITE" id="PS51755">
    <property type="entry name" value="OMPR_PHOB"/>
    <property type="match status" value="1"/>
</dbReference>
<protein>
    <recommendedName>
        <fullName evidence="2">Phosphate regulon transcriptional regulatory protein PhoB</fullName>
    </recommendedName>
</protein>
<dbReference type="PANTHER" id="PTHR48111">
    <property type="entry name" value="REGULATOR OF RPOS"/>
    <property type="match status" value="1"/>
</dbReference>
<dbReference type="AlphaFoldDB" id="A0A2S0URH9"/>
<keyword evidence="18" id="KW-1185">Reference proteome</keyword>
<dbReference type="GO" id="GO:0006817">
    <property type="term" value="P:phosphate ion transport"/>
    <property type="evidence" value="ECO:0007669"/>
    <property type="project" value="UniProtKB-KW"/>
</dbReference>
<organism evidence="17 18">
    <name type="scientific">Paragemmobacter aquarius</name>
    <dbReference type="NCBI Taxonomy" id="2169400"/>
    <lineage>
        <taxon>Bacteria</taxon>
        <taxon>Pseudomonadati</taxon>
        <taxon>Pseudomonadota</taxon>
        <taxon>Alphaproteobacteria</taxon>
        <taxon>Rhodobacterales</taxon>
        <taxon>Paracoccaceae</taxon>
        <taxon>Paragemmobacter</taxon>
    </lineage>
</organism>
<dbReference type="Gene3D" id="1.10.10.10">
    <property type="entry name" value="Winged helix-like DNA-binding domain superfamily/Winged helix DNA-binding domain"/>
    <property type="match status" value="1"/>
</dbReference>
<sequence>MRSDKRTMQPRVLLVEDEPAQREAVSYNLESEGFAVITADNGEDALMLVDEDAPDIIILDWMLPKLSGIEVCRQLKMRPETRSIPIIMLSARAEEVDRVRGLETGADDYVVKPYSMVELIARAKAQLRRVRPSTAGVGLEYDDLRLDPESHRVHRGNHVLKLGPTEFRLLATFLEKPGKVWSREQLLDRVWGRDIYVDTRTVDVHVGRLRKSICAFGHDDPIRTVRGSGYALG</sequence>
<dbReference type="InterPro" id="IPR011879">
    <property type="entry name" value="Sig_transdc_resp-reg_PhoB"/>
</dbReference>
<evidence type="ECO:0000256" key="13">
    <source>
        <dbReference type="PROSITE-ProRule" id="PRU00169"/>
    </source>
</evidence>
<dbReference type="Gene3D" id="6.10.250.690">
    <property type="match status" value="1"/>
</dbReference>
<dbReference type="Proteomes" id="UP000244496">
    <property type="component" value="Chromosome"/>
</dbReference>
<dbReference type="NCBIfam" id="TIGR02154">
    <property type="entry name" value="PhoB"/>
    <property type="match status" value="1"/>
</dbReference>
<dbReference type="GO" id="GO:0006355">
    <property type="term" value="P:regulation of DNA-templated transcription"/>
    <property type="evidence" value="ECO:0007669"/>
    <property type="project" value="InterPro"/>
</dbReference>
<dbReference type="SMART" id="SM00448">
    <property type="entry name" value="REC"/>
    <property type="match status" value="1"/>
</dbReference>
<keyword evidence="8" id="KW-0805">Transcription regulation</keyword>
<keyword evidence="9 14" id="KW-0238">DNA-binding</keyword>
<keyword evidence="7" id="KW-0902">Two-component regulatory system</keyword>
<dbReference type="InterPro" id="IPR001789">
    <property type="entry name" value="Sig_transdc_resp-reg_receiver"/>
</dbReference>
<dbReference type="InterPro" id="IPR001867">
    <property type="entry name" value="OmpR/PhoB-type_DNA-bd"/>
</dbReference>
<gene>
    <name evidence="17" type="primary">phoB</name>
    <name evidence="17" type="ORF">HYN69_14410</name>
</gene>
<keyword evidence="3" id="KW-0813">Transport</keyword>
<dbReference type="InterPro" id="IPR039420">
    <property type="entry name" value="WalR-like"/>
</dbReference>
<evidence type="ECO:0000256" key="1">
    <source>
        <dbReference type="ARBA" id="ARBA00004496"/>
    </source>
</evidence>
<dbReference type="PANTHER" id="PTHR48111:SF40">
    <property type="entry name" value="PHOSPHATE REGULON TRANSCRIPTIONAL REGULATORY PROTEIN PHOB"/>
    <property type="match status" value="1"/>
</dbReference>
<dbReference type="EMBL" id="CP028918">
    <property type="protein sequence ID" value="AWB50424.1"/>
    <property type="molecule type" value="Genomic_DNA"/>
</dbReference>
<dbReference type="PROSITE" id="PS50110">
    <property type="entry name" value="RESPONSE_REGULATORY"/>
    <property type="match status" value="1"/>
</dbReference>
<evidence type="ECO:0000256" key="11">
    <source>
        <dbReference type="ARBA" id="ARBA00023163"/>
    </source>
</evidence>
<feature type="DNA-binding region" description="OmpR/PhoB-type" evidence="14">
    <location>
        <begin position="136"/>
        <end position="233"/>
    </location>
</feature>
<dbReference type="Gene3D" id="3.40.50.2300">
    <property type="match status" value="1"/>
</dbReference>
<dbReference type="Pfam" id="PF00072">
    <property type="entry name" value="Response_reg"/>
    <property type="match status" value="1"/>
</dbReference>
<evidence type="ECO:0000256" key="6">
    <source>
        <dbReference type="ARBA" id="ARBA00022592"/>
    </source>
</evidence>
<keyword evidence="5 13" id="KW-0597">Phosphoprotein</keyword>
<evidence type="ECO:0000256" key="14">
    <source>
        <dbReference type="PROSITE-ProRule" id="PRU01091"/>
    </source>
</evidence>
<evidence type="ECO:0000259" key="16">
    <source>
        <dbReference type="PROSITE" id="PS51755"/>
    </source>
</evidence>
<dbReference type="SUPFAM" id="SSF46894">
    <property type="entry name" value="C-terminal effector domain of the bipartite response regulators"/>
    <property type="match status" value="1"/>
</dbReference>
<evidence type="ECO:0000313" key="17">
    <source>
        <dbReference type="EMBL" id="AWB50424.1"/>
    </source>
</evidence>
<evidence type="ECO:0000256" key="7">
    <source>
        <dbReference type="ARBA" id="ARBA00023012"/>
    </source>
</evidence>
<name>A0A2S0URH9_9RHOB</name>
<dbReference type="FunFam" id="3.40.50.2300:FF:000001">
    <property type="entry name" value="DNA-binding response regulator PhoB"/>
    <property type="match status" value="1"/>
</dbReference>
<dbReference type="InterPro" id="IPR016032">
    <property type="entry name" value="Sig_transdc_resp-reg_C-effctor"/>
</dbReference>
<keyword evidence="10" id="KW-0010">Activator</keyword>
<dbReference type="InterPro" id="IPR036388">
    <property type="entry name" value="WH-like_DNA-bd_sf"/>
</dbReference>
<proteinExistence type="predicted"/>
<feature type="domain" description="OmpR/PhoB-type" evidence="16">
    <location>
        <begin position="136"/>
        <end position="233"/>
    </location>
</feature>
<dbReference type="GO" id="GO:0000976">
    <property type="term" value="F:transcription cis-regulatory region binding"/>
    <property type="evidence" value="ECO:0007669"/>
    <property type="project" value="TreeGrafter"/>
</dbReference>
<dbReference type="GO" id="GO:0000156">
    <property type="term" value="F:phosphorelay response regulator activity"/>
    <property type="evidence" value="ECO:0007669"/>
    <property type="project" value="InterPro"/>
</dbReference>
<evidence type="ECO:0000256" key="2">
    <source>
        <dbReference type="ARBA" id="ARBA00013332"/>
    </source>
</evidence>
<evidence type="ECO:0000256" key="4">
    <source>
        <dbReference type="ARBA" id="ARBA00022490"/>
    </source>
</evidence>
<keyword evidence="6" id="KW-0592">Phosphate transport</keyword>
<accession>A0A2S0URH9</accession>
<comment type="function">
    <text evidence="12">This protein is a positive regulator for the phosphate regulon. Transcription of this operon is positively regulated by PhoB and PhoR when phosphate is limited.</text>
</comment>
<dbReference type="GO" id="GO:0005829">
    <property type="term" value="C:cytosol"/>
    <property type="evidence" value="ECO:0007669"/>
    <property type="project" value="TreeGrafter"/>
</dbReference>
<dbReference type="OrthoDB" id="9802426at2"/>
<evidence type="ECO:0000256" key="10">
    <source>
        <dbReference type="ARBA" id="ARBA00023159"/>
    </source>
</evidence>
<dbReference type="GO" id="GO:0032993">
    <property type="term" value="C:protein-DNA complex"/>
    <property type="evidence" value="ECO:0007669"/>
    <property type="project" value="TreeGrafter"/>
</dbReference>
<reference evidence="17 18" key="1">
    <citation type="submission" date="2018-04" db="EMBL/GenBank/DDBJ databases">
        <title>Genome sequencing of Gemmobacter.</title>
        <authorList>
            <person name="Yi H."/>
            <person name="Baek M.-G."/>
        </authorList>
    </citation>
    <scope>NUCLEOTIDE SEQUENCE [LARGE SCALE GENOMIC DNA]</scope>
    <source>
        <strain evidence="17 18">HYN0069</strain>
    </source>
</reference>